<dbReference type="InterPro" id="IPR021296">
    <property type="entry name" value="DUF2868"/>
</dbReference>
<feature type="transmembrane region" description="Helical" evidence="1">
    <location>
        <begin position="76"/>
        <end position="96"/>
    </location>
</feature>
<dbReference type="Pfam" id="PF11067">
    <property type="entry name" value="DUF2868"/>
    <property type="match status" value="1"/>
</dbReference>
<name>A0A1H7EWX2_9GAMM</name>
<dbReference type="STRING" id="1429083.GCA_001885685_00610"/>
<evidence type="ECO:0008006" key="4">
    <source>
        <dbReference type="Google" id="ProtNLM"/>
    </source>
</evidence>
<keyword evidence="1" id="KW-0472">Membrane</keyword>
<organism evidence="2 3">
    <name type="scientific">Atopomonas hussainii</name>
    <dbReference type="NCBI Taxonomy" id="1429083"/>
    <lineage>
        <taxon>Bacteria</taxon>
        <taxon>Pseudomonadati</taxon>
        <taxon>Pseudomonadota</taxon>
        <taxon>Gammaproteobacteria</taxon>
        <taxon>Pseudomonadales</taxon>
        <taxon>Pseudomonadaceae</taxon>
        <taxon>Atopomonas</taxon>
    </lineage>
</organism>
<dbReference type="EMBL" id="FOAS01000001">
    <property type="protein sequence ID" value="SEK18376.1"/>
    <property type="molecule type" value="Genomic_DNA"/>
</dbReference>
<accession>A0A1H7EWX2</accession>
<dbReference type="Proteomes" id="UP000185766">
    <property type="component" value="Unassembled WGS sequence"/>
</dbReference>
<dbReference type="AlphaFoldDB" id="A0A1H7EWX2"/>
<reference evidence="2 3" key="1">
    <citation type="submission" date="2016-10" db="EMBL/GenBank/DDBJ databases">
        <authorList>
            <person name="de Groot N.N."/>
        </authorList>
    </citation>
    <scope>NUCLEOTIDE SEQUENCE [LARGE SCALE GENOMIC DNA]</scope>
    <source>
        <strain evidence="2 3">JCM 19513</strain>
    </source>
</reference>
<keyword evidence="1" id="KW-1133">Transmembrane helix</keyword>
<evidence type="ECO:0000256" key="1">
    <source>
        <dbReference type="SAM" id="Phobius"/>
    </source>
</evidence>
<evidence type="ECO:0000313" key="2">
    <source>
        <dbReference type="EMBL" id="SEK18376.1"/>
    </source>
</evidence>
<protein>
    <recommendedName>
        <fullName evidence="4">DUF2868 domain-containing protein</fullName>
    </recommendedName>
</protein>
<keyword evidence="1" id="KW-0812">Transmembrane</keyword>
<keyword evidence="3" id="KW-1185">Reference proteome</keyword>
<gene>
    <name evidence="2" type="ORF">SAMN05216214_10110</name>
</gene>
<sequence length="452" mass="49334">MANTAHPHTHFERLWLAESLRLLEEQQGPLDDHDVRRQLPAGSLAERILARAAVHGSRLGFSAALQRWQGVQRLSLPLLALFAVLSGASLASALLGSGSAPVNVFVLLLGLGGLSSLTLLLWLLGVCLGKPGSVIGQLWLNLQQALNHDGNAAWLMRGYVSLLLRGKVLSWQLAAFSHIAWLLHLLGALGAVLVLLSLRRYGFVWESTLFSADGFVALAQSLGHAAEWLGLSQPTLEQISRSDQWQRHDAALQQAWSGWLLGILLLGVLLPRLLAALLCAVLVVRRRNALALDLSQPGFIRLQHSLQQQHLGVLDAETPAPGGAPAHSARPTQTAGHWLVGLELADDEPWPALSHAELRDGGVLRQRQQSHVLLDSWQHGAPAKLLLLCDARQTPDRGLSRWLHELADSSGEAALYLLHAEHSPRLALWQQLDWPHPLLTDSAQAHTWLESP</sequence>
<feature type="transmembrane region" description="Helical" evidence="1">
    <location>
        <begin position="173"/>
        <end position="198"/>
    </location>
</feature>
<dbReference type="RefSeq" id="WP_074863877.1">
    <property type="nucleotide sequence ID" value="NZ_FOAS01000001.1"/>
</dbReference>
<feature type="transmembrane region" description="Helical" evidence="1">
    <location>
        <begin position="259"/>
        <end position="284"/>
    </location>
</feature>
<feature type="transmembrane region" description="Helical" evidence="1">
    <location>
        <begin position="102"/>
        <end position="124"/>
    </location>
</feature>
<evidence type="ECO:0000313" key="3">
    <source>
        <dbReference type="Proteomes" id="UP000185766"/>
    </source>
</evidence>
<proteinExistence type="predicted"/>